<dbReference type="GO" id="GO:0003677">
    <property type="term" value="F:DNA binding"/>
    <property type="evidence" value="ECO:0007669"/>
    <property type="project" value="InterPro"/>
</dbReference>
<evidence type="ECO:0000256" key="2">
    <source>
        <dbReference type="ARBA" id="ARBA00023172"/>
    </source>
</evidence>
<dbReference type="InterPro" id="IPR013762">
    <property type="entry name" value="Integrase-like_cat_sf"/>
</dbReference>
<dbReference type="PANTHER" id="PTHR30349:SF64">
    <property type="entry name" value="PROPHAGE INTEGRASE INTD-RELATED"/>
    <property type="match status" value="1"/>
</dbReference>
<reference evidence="4 5" key="1">
    <citation type="journal article" date="2004" name="Environ. Microbiol.">
        <title>Phylogeny-function analysis of (meta)genomic libraries: screening for expression of ribosomal RNA genes by large-insert library fluorescent in situ hybridization (LIL-FISH).</title>
        <authorList>
            <person name="Leveau J.H."/>
            <person name="Gerards S."/>
            <person name="de Boer W."/>
            <person name="van Veen J.A."/>
        </authorList>
    </citation>
    <scope>NUCLEOTIDE SEQUENCE [LARGE SCALE GENOMIC DNA]</scope>
    <source>
        <strain evidence="4 5">Ter331</strain>
    </source>
</reference>
<dbReference type="InterPro" id="IPR011010">
    <property type="entry name" value="DNA_brk_join_enz"/>
</dbReference>
<reference evidence="4 5" key="5">
    <citation type="journal article" date="2011" name="ISME J.">
        <title>Dual transcriptional profiling of a bacterial/fungal confrontation: Collimonas fungivorans versus Aspergillus niger.</title>
        <authorList>
            <person name="Mela F."/>
            <person name="Fritsche K."/>
            <person name="de Boer W."/>
            <person name="van Veen J.A."/>
            <person name="de Graaff L.H."/>
            <person name="van den Berg M."/>
            <person name="Leveau J.H."/>
        </authorList>
    </citation>
    <scope>NUCLEOTIDE SEQUENCE [LARGE SCALE GENOMIC DNA]</scope>
    <source>
        <strain evidence="4 5">Ter331</strain>
    </source>
</reference>
<sequence>MPIYRDKARGCFVFEFDRRLAGQRVRTRKHLPKTWNKSQADAFERQESAKLYALATSIERAEHTIEEAVDVYIKERTPHLKSGANVERELGQMFFAYQGRPITALAEACKFYIAKAGRADETNDKPLAPATLRNRVRYLTSACRYAWKYHNMGEHDPAERVISPVVRNERRFFIDRKVMLQLCRVCKHRATRAAIRIAFYSGMRMNEIIIAERTESAFVLADTKNGEPRIVPMHRKLRGCANIMLPDQSRISKHFRDARNELGMAWLHFHDLRHSAASAMINEGVDLYTVGAVLGHKSSASTQRYAHLATESLRSAIDRIGQKNPHQKKMRVA</sequence>
<dbReference type="Pfam" id="PF00589">
    <property type="entry name" value="Phage_integrase"/>
    <property type="match status" value="1"/>
</dbReference>
<dbReference type="KEGG" id="cfu:CFU_1024"/>
<reference evidence="5" key="6">
    <citation type="submission" date="2011-05" db="EMBL/GenBank/DDBJ databases">
        <title>Complete sequence of Collimonas fungivorans Ter331.</title>
        <authorList>
            <person name="Leveau J.H."/>
        </authorList>
    </citation>
    <scope>NUCLEOTIDE SEQUENCE [LARGE SCALE GENOMIC DNA]</scope>
    <source>
        <strain evidence="5">Ter331</strain>
    </source>
</reference>
<evidence type="ECO:0000313" key="5">
    <source>
        <dbReference type="Proteomes" id="UP000008392"/>
    </source>
</evidence>
<dbReference type="CDD" id="cd00796">
    <property type="entry name" value="INT_Rci_Hp1_C"/>
    <property type="match status" value="1"/>
</dbReference>
<dbReference type="SUPFAM" id="SSF56349">
    <property type="entry name" value="DNA breaking-rejoining enzymes"/>
    <property type="match status" value="1"/>
</dbReference>
<evidence type="ECO:0000256" key="1">
    <source>
        <dbReference type="ARBA" id="ARBA00022908"/>
    </source>
</evidence>
<dbReference type="GO" id="GO:0006310">
    <property type="term" value="P:DNA recombination"/>
    <property type="evidence" value="ECO:0007669"/>
    <property type="project" value="UniProtKB-KW"/>
</dbReference>
<dbReference type="AlphaFoldDB" id="G0AIS3"/>
<dbReference type="Gene3D" id="1.10.443.10">
    <property type="entry name" value="Intergrase catalytic core"/>
    <property type="match status" value="1"/>
</dbReference>
<dbReference type="Proteomes" id="UP000008392">
    <property type="component" value="Chromosome"/>
</dbReference>
<proteinExistence type="predicted"/>
<dbReference type="PANTHER" id="PTHR30349">
    <property type="entry name" value="PHAGE INTEGRASE-RELATED"/>
    <property type="match status" value="1"/>
</dbReference>
<dbReference type="EMBL" id="CP002745">
    <property type="protein sequence ID" value="AEK60856.1"/>
    <property type="molecule type" value="Genomic_DNA"/>
</dbReference>
<reference evidence="4 5" key="2">
    <citation type="journal article" date="2006" name="J. Microbiol. Methods">
        <title>Genomic flank-sequencing of plasposon insertion sites for rapid identification of functional genes.</title>
        <authorList>
            <person name="Leveau J.H."/>
            <person name="Gerards S."/>
            <person name="Fritsche K."/>
            <person name="Zondag G."/>
            <person name="van Veen J.A."/>
        </authorList>
    </citation>
    <scope>NUCLEOTIDE SEQUENCE [LARGE SCALE GENOMIC DNA]</scope>
    <source>
        <strain evidence="4 5">Ter331</strain>
    </source>
</reference>
<keyword evidence="5" id="KW-1185">Reference proteome</keyword>
<keyword evidence="1" id="KW-0229">DNA integration</keyword>
<protein>
    <submittedName>
        <fullName evidence="4">Phage integrase</fullName>
    </submittedName>
</protein>
<feature type="domain" description="Tyr recombinase" evidence="3">
    <location>
        <begin position="169"/>
        <end position="318"/>
    </location>
</feature>
<keyword evidence="2" id="KW-0233">DNA recombination</keyword>
<dbReference type="PROSITE" id="PS51898">
    <property type="entry name" value="TYR_RECOMBINASE"/>
    <property type="match status" value="1"/>
</dbReference>
<reference evidence="4 5" key="3">
    <citation type="journal article" date="2008" name="FEMS Microbiol. Ecol.">
        <title>Identification and characterization of genes underlying chitinolysis in Collimonas fungivorans Ter331.</title>
        <authorList>
            <person name="Fritsche K."/>
            <person name="de Boer W."/>
            <person name="Gerards S."/>
            <person name="van den Berg M."/>
            <person name="van Veen J.A."/>
            <person name="Leveau J.H."/>
        </authorList>
    </citation>
    <scope>NUCLEOTIDE SEQUENCE [LARGE SCALE GENOMIC DNA]</scope>
    <source>
        <strain evidence="4 5">Ter331</strain>
    </source>
</reference>
<dbReference type="GO" id="GO:0015074">
    <property type="term" value="P:DNA integration"/>
    <property type="evidence" value="ECO:0007669"/>
    <property type="project" value="UniProtKB-KW"/>
</dbReference>
<dbReference type="InterPro" id="IPR050090">
    <property type="entry name" value="Tyrosine_recombinase_XerCD"/>
</dbReference>
<organism evidence="4 5">
    <name type="scientific">Collimonas fungivorans (strain Ter331)</name>
    <dbReference type="NCBI Taxonomy" id="1005048"/>
    <lineage>
        <taxon>Bacteria</taxon>
        <taxon>Pseudomonadati</taxon>
        <taxon>Pseudomonadota</taxon>
        <taxon>Betaproteobacteria</taxon>
        <taxon>Burkholderiales</taxon>
        <taxon>Oxalobacteraceae</taxon>
        <taxon>Collimonas</taxon>
    </lineage>
</organism>
<evidence type="ECO:0000259" key="3">
    <source>
        <dbReference type="PROSITE" id="PS51898"/>
    </source>
</evidence>
<dbReference type="STRING" id="1005048.CFU_1024"/>
<dbReference type="HOGENOM" id="CLU_1003541_0_0_4"/>
<dbReference type="InterPro" id="IPR002104">
    <property type="entry name" value="Integrase_catalytic"/>
</dbReference>
<dbReference type="eggNOG" id="COG0582">
    <property type="taxonomic scope" value="Bacteria"/>
</dbReference>
<name>G0AIS3_COLFT</name>
<accession>G0AIS3</accession>
<evidence type="ECO:0000313" key="4">
    <source>
        <dbReference type="EMBL" id="AEK60856.1"/>
    </source>
</evidence>
<gene>
    <name evidence="4" type="ordered locus">CFU_1024</name>
</gene>
<dbReference type="RefSeq" id="WP_014005011.1">
    <property type="nucleotide sequence ID" value="NC_015856.1"/>
</dbReference>
<reference evidence="4 5" key="4">
    <citation type="journal article" date="2010" name="Environ. Microbiol.">
        <title>The bacterial genus Collimonas: mycophagy, weathering and other adaptive solutions to life in oligotrophic soil environments.</title>
        <authorList>
            <person name="Leveau J.H."/>
            <person name="Uroz S."/>
            <person name="de Boer W."/>
        </authorList>
    </citation>
    <scope>NUCLEOTIDE SEQUENCE [LARGE SCALE GENOMIC DNA]</scope>
    <source>
        <strain evidence="4 5">Ter331</strain>
    </source>
</reference>